<dbReference type="Pfam" id="PF13460">
    <property type="entry name" value="NAD_binding_10"/>
    <property type="match status" value="1"/>
</dbReference>
<accession>A0A4Q7MR36</accession>
<dbReference type="Gene3D" id="3.90.25.10">
    <property type="entry name" value="UDP-galactose 4-epimerase, domain 1"/>
    <property type="match status" value="1"/>
</dbReference>
<protein>
    <submittedName>
        <fullName evidence="2">Uncharacterized protein YbjT (DUF2867 family)</fullName>
    </submittedName>
</protein>
<evidence type="ECO:0000313" key="2">
    <source>
        <dbReference type="EMBL" id="RZS71196.1"/>
    </source>
</evidence>
<evidence type="ECO:0000313" key="3">
    <source>
        <dbReference type="Proteomes" id="UP000293874"/>
    </source>
</evidence>
<sequence length="300" mass="31797">MKYVITGASGHISKPIVLQLLSEGHDVTVIGRSAGNLQELTGKGAKAAIGSLDDAAFLTETFKGADAVYLMTPPNYNSQSIKDYIASVGKNYSTALKASGVQYAVVLSSIGAHLSSGVGPVDGIHRLEQELNKLENVNILYLRPAYFYYNLFSNLELIRHQNIIGSNFSAGAGQFPLVHTSDIAAAAAEALLKLDFKGHSVKYVVSDEAGTDQIAATIGKAIGKPGLPWVKFTDDQALQGMQQAGLGEDISNNYVEMGNAIDSGVMSEDYFQNGNGPIGKVKLADFAQEFAAVYNATTPA</sequence>
<proteinExistence type="predicted"/>
<dbReference type="OrthoDB" id="2149806at2"/>
<keyword evidence="3" id="KW-1185">Reference proteome</keyword>
<dbReference type="InterPro" id="IPR016040">
    <property type="entry name" value="NAD(P)-bd_dom"/>
</dbReference>
<comment type="caution">
    <text evidence="2">The sequence shown here is derived from an EMBL/GenBank/DDBJ whole genome shotgun (WGS) entry which is preliminary data.</text>
</comment>
<reference evidence="2 3" key="1">
    <citation type="submission" date="2019-02" db="EMBL/GenBank/DDBJ databases">
        <title>Genomic Encyclopedia of Type Strains, Phase IV (KMG-IV): sequencing the most valuable type-strain genomes for metagenomic binning, comparative biology and taxonomic classification.</title>
        <authorList>
            <person name="Goeker M."/>
        </authorList>
    </citation>
    <scope>NUCLEOTIDE SEQUENCE [LARGE SCALE GENOMIC DNA]</scope>
    <source>
        <strain evidence="2 3">DSM 18116</strain>
    </source>
</reference>
<name>A0A4Q7MR36_9BACT</name>
<dbReference type="InterPro" id="IPR051604">
    <property type="entry name" value="Ergot_Alk_Oxidoreductase"/>
</dbReference>
<dbReference type="InterPro" id="IPR036291">
    <property type="entry name" value="NAD(P)-bd_dom_sf"/>
</dbReference>
<dbReference type="Gene3D" id="3.40.50.720">
    <property type="entry name" value="NAD(P)-binding Rossmann-like Domain"/>
    <property type="match status" value="1"/>
</dbReference>
<dbReference type="PANTHER" id="PTHR43162">
    <property type="match status" value="1"/>
</dbReference>
<evidence type="ECO:0000259" key="1">
    <source>
        <dbReference type="Pfam" id="PF13460"/>
    </source>
</evidence>
<dbReference type="SUPFAM" id="SSF51735">
    <property type="entry name" value="NAD(P)-binding Rossmann-fold domains"/>
    <property type="match status" value="1"/>
</dbReference>
<dbReference type="PANTHER" id="PTHR43162:SF1">
    <property type="entry name" value="PRESTALK A DIFFERENTIATION PROTEIN A"/>
    <property type="match status" value="1"/>
</dbReference>
<feature type="domain" description="NAD(P)-binding" evidence="1">
    <location>
        <begin position="7"/>
        <end position="113"/>
    </location>
</feature>
<organism evidence="2 3">
    <name type="scientific">Pseudobacter ginsenosidimutans</name>
    <dbReference type="NCBI Taxonomy" id="661488"/>
    <lineage>
        <taxon>Bacteria</taxon>
        <taxon>Pseudomonadati</taxon>
        <taxon>Bacteroidota</taxon>
        <taxon>Chitinophagia</taxon>
        <taxon>Chitinophagales</taxon>
        <taxon>Chitinophagaceae</taxon>
        <taxon>Pseudobacter</taxon>
    </lineage>
</organism>
<dbReference type="EMBL" id="SGXA01000002">
    <property type="protein sequence ID" value="RZS71196.1"/>
    <property type="molecule type" value="Genomic_DNA"/>
</dbReference>
<dbReference type="AlphaFoldDB" id="A0A4Q7MR36"/>
<dbReference type="Proteomes" id="UP000293874">
    <property type="component" value="Unassembled WGS sequence"/>
</dbReference>
<dbReference type="RefSeq" id="WP_130541723.1">
    <property type="nucleotide sequence ID" value="NZ_CP042431.1"/>
</dbReference>
<gene>
    <name evidence="2" type="ORF">EV199_3097</name>
</gene>